<name>A0A1I6HQ49_HALSD</name>
<keyword evidence="3" id="KW-1185">Reference proteome</keyword>
<protein>
    <recommendedName>
        <fullName evidence="4">SMODS and SLOG-associating 2TM effector domain-containing protein</fullName>
    </recommendedName>
</protein>
<dbReference type="NCBIfam" id="NF033632">
    <property type="entry name" value="SLATT_4"/>
    <property type="match status" value="1"/>
</dbReference>
<organism evidence="2 3">
    <name type="scientific">Halorubrum sodomense</name>
    <dbReference type="NCBI Taxonomy" id="35743"/>
    <lineage>
        <taxon>Archaea</taxon>
        <taxon>Methanobacteriati</taxon>
        <taxon>Methanobacteriota</taxon>
        <taxon>Stenosarchaea group</taxon>
        <taxon>Halobacteria</taxon>
        <taxon>Halobacteriales</taxon>
        <taxon>Haloferacaceae</taxon>
        <taxon>Halorubrum</taxon>
    </lineage>
</organism>
<keyword evidence="1" id="KW-0812">Transmembrane</keyword>
<evidence type="ECO:0000256" key="1">
    <source>
        <dbReference type="SAM" id="Phobius"/>
    </source>
</evidence>
<keyword evidence="1" id="KW-0472">Membrane</keyword>
<dbReference type="Proteomes" id="UP000198932">
    <property type="component" value="Unassembled WGS sequence"/>
</dbReference>
<dbReference type="EMBL" id="FOYN01000004">
    <property type="protein sequence ID" value="SFR56583.1"/>
    <property type="molecule type" value="Genomic_DNA"/>
</dbReference>
<reference evidence="3" key="1">
    <citation type="submission" date="2016-10" db="EMBL/GenBank/DDBJ databases">
        <authorList>
            <person name="Varghese N."/>
            <person name="Submissions S."/>
        </authorList>
    </citation>
    <scope>NUCLEOTIDE SEQUENCE [LARGE SCALE GENOMIC DNA]</scope>
    <source>
        <strain evidence="3">RD 26</strain>
    </source>
</reference>
<dbReference type="OrthoDB" id="339717at2157"/>
<keyword evidence="1" id="KW-1133">Transmembrane helix</keyword>
<gene>
    <name evidence="2" type="ORF">SAMN04487937_2810</name>
</gene>
<feature type="transmembrane region" description="Helical" evidence="1">
    <location>
        <begin position="39"/>
        <end position="58"/>
    </location>
</feature>
<evidence type="ECO:0008006" key="4">
    <source>
        <dbReference type="Google" id="ProtNLM"/>
    </source>
</evidence>
<dbReference type="STRING" id="35743.SAMN04487937_2810"/>
<evidence type="ECO:0000313" key="2">
    <source>
        <dbReference type="EMBL" id="SFR56583.1"/>
    </source>
</evidence>
<accession>A0A1I6HQ49</accession>
<evidence type="ECO:0000313" key="3">
    <source>
        <dbReference type="Proteomes" id="UP000198932"/>
    </source>
</evidence>
<dbReference type="RefSeq" id="WP_092923619.1">
    <property type="nucleotide sequence ID" value="NZ_FOYN01000004.1"/>
</dbReference>
<sequence>MDGIRDKIRHRAENKADSICYTYKQHFAAANFYRALSRVLDVVMFAAASLILATNFWGVMPNRYIAIPALLIAGITGYRRGTNLEDRAEEFRRSARRYHALFDEYRDFLAITVVSEDLNDEEVMAKFDRLSEDRRQLNRTTPDANGVWYRYIKWKGEDKIREEITTTTETREALSGGKG</sequence>
<dbReference type="AlphaFoldDB" id="A0A1I6HQ49"/>
<proteinExistence type="predicted"/>